<evidence type="ECO:0000313" key="2">
    <source>
        <dbReference type="EMBL" id="KYF43357.1"/>
    </source>
</evidence>
<evidence type="ECO:0000256" key="1">
    <source>
        <dbReference type="SAM" id="Phobius"/>
    </source>
</evidence>
<evidence type="ECO:0000313" key="3">
    <source>
        <dbReference type="Proteomes" id="UP000074247"/>
    </source>
</evidence>
<sequence length="188" mass="20538">MNVQAEPLALKCIHTHSMVCCHDEVPAVLWRHAKRESALYCSCPNPGDCSSNLVSSYAPENVLLDLSAATCLQGSACSLHIVRKRGQRTDGFALRSSAVCVLLPSLFTVRIPLLFDFGPRLILLCLFCLVATKRNREPASPGAFFRLPAVEAQPQTARRPAGRLCTARVCSVHLDFLSIVKGKCLVTF</sequence>
<dbReference type="AlphaFoldDB" id="A0A139XX25"/>
<accession>A0A139XX25</accession>
<dbReference type="Proteomes" id="UP000074247">
    <property type="component" value="Unassembled WGS sequence"/>
</dbReference>
<reference evidence="2 3" key="1">
    <citation type="journal article" date="2016" name="Nat. Commun.">
        <title>Local admixture of amplified and diversified secreted pathogenesis determinants shapes mosaic Toxoplasma gondii genomes.</title>
        <authorList>
            <person name="Lorenzi H."/>
            <person name="Khan A."/>
            <person name="Behnke M.S."/>
            <person name="Namasivayam S."/>
            <person name="Swapna L.S."/>
            <person name="Hadjithomas M."/>
            <person name="Karamycheva S."/>
            <person name="Pinney D."/>
            <person name="Brunk B.P."/>
            <person name="Ajioka J.W."/>
            <person name="Ajzenberg D."/>
            <person name="Boothroyd J.C."/>
            <person name="Boyle J.P."/>
            <person name="Darde M.L."/>
            <person name="Diaz-Miranda M.A."/>
            <person name="Dubey J.P."/>
            <person name="Fritz H.M."/>
            <person name="Gennari S.M."/>
            <person name="Gregory B.D."/>
            <person name="Kim K."/>
            <person name="Saeij J.P."/>
            <person name="Su C."/>
            <person name="White M.W."/>
            <person name="Zhu X.Q."/>
            <person name="Howe D.K."/>
            <person name="Rosenthal B.M."/>
            <person name="Grigg M.E."/>
            <person name="Parkinson J."/>
            <person name="Liu L."/>
            <person name="Kissinger J.C."/>
            <person name="Roos D.S."/>
            <person name="Sibley L.D."/>
        </authorList>
    </citation>
    <scope>NUCLEOTIDE SEQUENCE [LARGE SCALE GENOMIC DNA]</scope>
    <source>
        <strain evidence="2 3">ARI</strain>
    </source>
</reference>
<name>A0A139XX25_TOXGO</name>
<protein>
    <recommendedName>
        <fullName evidence="4">Transmembrane protein</fullName>
    </recommendedName>
</protein>
<dbReference type="VEuPathDB" id="ToxoDB:TGARI_227130"/>
<organism evidence="2 3">
    <name type="scientific">Toxoplasma gondii ARI</name>
    <dbReference type="NCBI Taxonomy" id="1074872"/>
    <lineage>
        <taxon>Eukaryota</taxon>
        <taxon>Sar</taxon>
        <taxon>Alveolata</taxon>
        <taxon>Apicomplexa</taxon>
        <taxon>Conoidasida</taxon>
        <taxon>Coccidia</taxon>
        <taxon>Eucoccidiorida</taxon>
        <taxon>Eimeriorina</taxon>
        <taxon>Sarcocystidae</taxon>
        <taxon>Toxoplasma</taxon>
    </lineage>
</organism>
<keyword evidence="1" id="KW-1133">Transmembrane helix</keyword>
<feature type="transmembrane region" description="Helical" evidence="1">
    <location>
        <begin position="92"/>
        <end position="111"/>
    </location>
</feature>
<gene>
    <name evidence="2" type="ORF">TGARI_227130</name>
</gene>
<keyword evidence="1" id="KW-0472">Membrane</keyword>
<proteinExistence type="predicted"/>
<comment type="caution">
    <text evidence="2">The sequence shown here is derived from an EMBL/GenBank/DDBJ whole genome shotgun (WGS) entry which is preliminary data.</text>
</comment>
<dbReference type="EMBL" id="AGQS02004708">
    <property type="protein sequence ID" value="KYF43357.1"/>
    <property type="molecule type" value="Genomic_DNA"/>
</dbReference>
<evidence type="ECO:0008006" key="4">
    <source>
        <dbReference type="Google" id="ProtNLM"/>
    </source>
</evidence>
<keyword evidence="1" id="KW-0812">Transmembrane</keyword>